<comment type="similarity">
    <text evidence="1">Belongs to the beta type-B retroviral polymerase family. HERV class-II K(HML-2) pol subfamily.</text>
</comment>
<dbReference type="OrthoDB" id="8933850at2759"/>
<dbReference type="Pfam" id="PF00078">
    <property type="entry name" value="RVT_1"/>
    <property type="match status" value="1"/>
</dbReference>
<dbReference type="SUPFAM" id="SSF56672">
    <property type="entry name" value="DNA/RNA polymerases"/>
    <property type="match status" value="1"/>
</dbReference>
<name>A0A9Q1F6F5_SYNKA</name>
<organism evidence="4 5">
    <name type="scientific">Synaphobranchus kaupii</name>
    <name type="common">Kaup's arrowtooth eel</name>
    <dbReference type="NCBI Taxonomy" id="118154"/>
    <lineage>
        <taxon>Eukaryota</taxon>
        <taxon>Metazoa</taxon>
        <taxon>Chordata</taxon>
        <taxon>Craniata</taxon>
        <taxon>Vertebrata</taxon>
        <taxon>Euteleostomi</taxon>
        <taxon>Actinopterygii</taxon>
        <taxon>Neopterygii</taxon>
        <taxon>Teleostei</taxon>
        <taxon>Anguilliformes</taxon>
        <taxon>Synaphobranchidae</taxon>
        <taxon>Synaphobranchus</taxon>
    </lineage>
</organism>
<dbReference type="PANTHER" id="PTHR24559">
    <property type="entry name" value="TRANSPOSON TY3-I GAG-POL POLYPROTEIN"/>
    <property type="match status" value="1"/>
</dbReference>
<dbReference type="Proteomes" id="UP001152622">
    <property type="component" value="Chromosome 8"/>
</dbReference>
<dbReference type="InterPro" id="IPR053134">
    <property type="entry name" value="RNA-dir_DNA_polymerase"/>
</dbReference>
<evidence type="ECO:0000256" key="2">
    <source>
        <dbReference type="ARBA" id="ARBA00012180"/>
    </source>
</evidence>
<accession>A0A9Q1F6F5</accession>
<sequence>MLFEPDDDSVWLEQVDLGGGLLEIKDPRRPYVTGPIGNNTKQHITLQRKTALGSIQPIAKVVETNSPTKAKVHSDVKVNSIATPPADGKQALWHLPVDTSHLDERQQEVVKKMLYEESAAFAQDSNDIRCIPDLQMSLYLKDDIPVQGAYSSVPKPLFKEVKEYIQDLSAKGLSNAPAAFQRSMEEMLGSLRDDCCIPYVDDVLCFARSFEEHVKAIRQVLKALQQHGVKLRV</sequence>
<dbReference type="InterPro" id="IPR043502">
    <property type="entry name" value="DNA/RNA_pol_sf"/>
</dbReference>
<comment type="caution">
    <text evidence="4">The sequence shown here is derived from an EMBL/GenBank/DDBJ whole genome shotgun (WGS) entry which is preliminary data.</text>
</comment>
<evidence type="ECO:0000313" key="5">
    <source>
        <dbReference type="Proteomes" id="UP001152622"/>
    </source>
</evidence>
<gene>
    <name evidence="4" type="ORF">SKAU_G00235580</name>
</gene>
<dbReference type="Gene3D" id="3.30.70.270">
    <property type="match status" value="1"/>
</dbReference>
<protein>
    <recommendedName>
        <fullName evidence="2">ribonuclease H</fullName>
        <ecNumber evidence="2">3.1.26.4</ecNumber>
    </recommendedName>
</protein>
<evidence type="ECO:0000259" key="3">
    <source>
        <dbReference type="Pfam" id="PF00078"/>
    </source>
</evidence>
<evidence type="ECO:0000313" key="4">
    <source>
        <dbReference type="EMBL" id="KAJ8352082.1"/>
    </source>
</evidence>
<dbReference type="InterPro" id="IPR043128">
    <property type="entry name" value="Rev_trsase/Diguanyl_cyclase"/>
</dbReference>
<reference evidence="4" key="1">
    <citation type="journal article" date="2023" name="Science">
        <title>Genome structures resolve the early diversification of teleost fishes.</title>
        <authorList>
            <person name="Parey E."/>
            <person name="Louis A."/>
            <person name="Montfort J."/>
            <person name="Bouchez O."/>
            <person name="Roques C."/>
            <person name="Iampietro C."/>
            <person name="Lluch J."/>
            <person name="Castinel A."/>
            <person name="Donnadieu C."/>
            <person name="Desvignes T."/>
            <person name="Floi Bucao C."/>
            <person name="Jouanno E."/>
            <person name="Wen M."/>
            <person name="Mejri S."/>
            <person name="Dirks R."/>
            <person name="Jansen H."/>
            <person name="Henkel C."/>
            <person name="Chen W.J."/>
            <person name="Zahm M."/>
            <person name="Cabau C."/>
            <person name="Klopp C."/>
            <person name="Thompson A.W."/>
            <person name="Robinson-Rechavi M."/>
            <person name="Braasch I."/>
            <person name="Lecointre G."/>
            <person name="Bobe J."/>
            <person name="Postlethwait J.H."/>
            <person name="Berthelot C."/>
            <person name="Roest Crollius H."/>
            <person name="Guiguen Y."/>
        </authorList>
    </citation>
    <scope>NUCLEOTIDE SEQUENCE</scope>
    <source>
        <strain evidence="4">WJC10195</strain>
    </source>
</reference>
<evidence type="ECO:0000256" key="1">
    <source>
        <dbReference type="ARBA" id="ARBA00010879"/>
    </source>
</evidence>
<proteinExistence type="inferred from homology"/>
<keyword evidence="5" id="KW-1185">Reference proteome</keyword>
<dbReference type="EMBL" id="JAINUF010000008">
    <property type="protein sequence ID" value="KAJ8352082.1"/>
    <property type="molecule type" value="Genomic_DNA"/>
</dbReference>
<dbReference type="PANTHER" id="PTHR24559:SF444">
    <property type="entry name" value="REVERSE TRANSCRIPTASE DOMAIN-CONTAINING PROTEIN"/>
    <property type="match status" value="1"/>
</dbReference>
<dbReference type="EC" id="3.1.26.4" evidence="2"/>
<feature type="domain" description="Reverse transcriptase" evidence="3">
    <location>
        <begin position="171"/>
        <end position="231"/>
    </location>
</feature>
<dbReference type="GO" id="GO:0004523">
    <property type="term" value="F:RNA-DNA hybrid ribonuclease activity"/>
    <property type="evidence" value="ECO:0007669"/>
    <property type="project" value="UniProtKB-EC"/>
</dbReference>
<dbReference type="InterPro" id="IPR000477">
    <property type="entry name" value="RT_dom"/>
</dbReference>
<dbReference type="AlphaFoldDB" id="A0A9Q1F6F5"/>